<dbReference type="Pfam" id="PF07987">
    <property type="entry name" value="DUF1775"/>
    <property type="match status" value="1"/>
</dbReference>
<keyword evidence="2" id="KW-0812">Transmembrane</keyword>
<comment type="caution">
    <text evidence="5">The sequence shown here is derived from an EMBL/GenBank/DDBJ whole genome shotgun (WGS) entry which is preliminary data.</text>
</comment>
<feature type="signal peptide" evidence="3">
    <location>
        <begin position="1"/>
        <end position="28"/>
    </location>
</feature>
<reference evidence="6" key="1">
    <citation type="journal article" date="2019" name="Int. J. Syst. Evol. Microbiol.">
        <title>The Global Catalogue of Microorganisms (GCM) 10K type strain sequencing project: providing services to taxonomists for standard genome sequencing and annotation.</title>
        <authorList>
            <consortium name="The Broad Institute Genomics Platform"/>
            <consortium name="The Broad Institute Genome Sequencing Center for Infectious Disease"/>
            <person name="Wu L."/>
            <person name="Ma J."/>
        </authorList>
    </citation>
    <scope>NUCLEOTIDE SEQUENCE [LARGE SCALE GENOMIC DNA]</scope>
    <source>
        <strain evidence="6">KCTC 42087</strain>
    </source>
</reference>
<name>A0ABW1A2G1_9ACTN</name>
<dbReference type="EMBL" id="JBHSON010000021">
    <property type="protein sequence ID" value="MFC5747305.1"/>
    <property type="molecule type" value="Genomic_DNA"/>
</dbReference>
<dbReference type="CDD" id="cd08545">
    <property type="entry name" value="YcnI_like"/>
    <property type="match status" value="1"/>
</dbReference>
<feature type="region of interest" description="Disordered" evidence="1">
    <location>
        <begin position="158"/>
        <end position="189"/>
    </location>
</feature>
<dbReference type="InterPro" id="IPR038507">
    <property type="entry name" value="YcnI-like_sf"/>
</dbReference>
<feature type="transmembrane region" description="Helical" evidence="2">
    <location>
        <begin position="215"/>
        <end position="236"/>
    </location>
</feature>
<keyword evidence="2" id="KW-1133">Transmembrane helix</keyword>
<dbReference type="RefSeq" id="WP_378282924.1">
    <property type="nucleotide sequence ID" value="NZ_JBHSON010000021.1"/>
</dbReference>
<keyword evidence="6" id="KW-1185">Reference proteome</keyword>
<feature type="domain" description="YncI copper-binding" evidence="4">
    <location>
        <begin position="34"/>
        <end position="179"/>
    </location>
</feature>
<accession>A0ABW1A2G1</accession>
<evidence type="ECO:0000256" key="1">
    <source>
        <dbReference type="SAM" id="MobiDB-lite"/>
    </source>
</evidence>
<evidence type="ECO:0000259" key="4">
    <source>
        <dbReference type="Pfam" id="PF07987"/>
    </source>
</evidence>
<evidence type="ECO:0000256" key="2">
    <source>
        <dbReference type="SAM" id="Phobius"/>
    </source>
</evidence>
<keyword evidence="2" id="KW-0472">Membrane</keyword>
<sequence length="242" mass="24986">MPMRAHSRAVRRSAAVAALTAVSVTGLATGAAAHVTANPRTAEQGSFAKVSFRVPNERDDAETVKLVIDMPAGHPIEHVSVRQVPGWTVKVEKAKLAAPVKIEGGELTEAVSRITWSGGKIGAGRFEEFDVSMGPLPSNAERVLFKAEQTYSSDEVVKWDQDPGSGQNEPEHPAPELKLTPKGAPAGPAGAALITAQPARAVLAGDDSADGTARLLGGLGLAVGIAGLGVGAFGLTRARRHA</sequence>
<feature type="chain" id="PRO_5047225723" evidence="3">
    <location>
        <begin position="29"/>
        <end position="242"/>
    </location>
</feature>
<evidence type="ECO:0000313" key="5">
    <source>
        <dbReference type="EMBL" id="MFC5747305.1"/>
    </source>
</evidence>
<dbReference type="Proteomes" id="UP001596074">
    <property type="component" value="Unassembled WGS sequence"/>
</dbReference>
<protein>
    <submittedName>
        <fullName evidence="5">YcnI family protein</fullName>
    </submittedName>
</protein>
<gene>
    <name evidence="5" type="ORF">ACFPZN_16885</name>
</gene>
<keyword evidence="3" id="KW-0732">Signal</keyword>
<evidence type="ECO:0000313" key="6">
    <source>
        <dbReference type="Proteomes" id="UP001596074"/>
    </source>
</evidence>
<dbReference type="Gene3D" id="2.60.40.2230">
    <property type="entry name" value="Uncharacterised protein YcnI-like PF07987, DUF1775"/>
    <property type="match status" value="1"/>
</dbReference>
<organism evidence="5 6">
    <name type="scientific">Actinomadura rugatobispora</name>
    <dbReference type="NCBI Taxonomy" id="1994"/>
    <lineage>
        <taxon>Bacteria</taxon>
        <taxon>Bacillati</taxon>
        <taxon>Actinomycetota</taxon>
        <taxon>Actinomycetes</taxon>
        <taxon>Streptosporangiales</taxon>
        <taxon>Thermomonosporaceae</taxon>
        <taxon>Actinomadura</taxon>
    </lineage>
</organism>
<evidence type="ECO:0000256" key="3">
    <source>
        <dbReference type="SAM" id="SignalP"/>
    </source>
</evidence>
<proteinExistence type="predicted"/>
<dbReference type="InterPro" id="IPR012533">
    <property type="entry name" value="YcnI-copper_dom"/>
</dbReference>